<keyword evidence="1" id="KW-0812">Transmembrane</keyword>
<gene>
    <name evidence="2" type="ORF">HPS54_12315</name>
</gene>
<organism evidence="2 3">
    <name type="scientific">Xylanibacter caecicola</name>
    <dbReference type="NCBI Taxonomy" id="2736294"/>
    <lineage>
        <taxon>Bacteria</taxon>
        <taxon>Pseudomonadati</taxon>
        <taxon>Bacteroidota</taxon>
        <taxon>Bacteroidia</taxon>
        <taxon>Bacteroidales</taxon>
        <taxon>Prevotellaceae</taxon>
        <taxon>Xylanibacter</taxon>
    </lineage>
</organism>
<accession>A0ABX2B433</accession>
<sequence length="45" mass="5271">MNDKKKARRARRDAQQEKQAKLIINWIFGILVLAAFLFLIVQMIA</sequence>
<dbReference type="Proteomes" id="UP000820977">
    <property type="component" value="Unassembled WGS sequence"/>
</dbReference>
<evidence type="ECO:0000313" key="3">
    <source>
        <dbReference type="Proteomes" id="UP000820977"/>
    </source>
</evidence>
<comment type="caution">
    <text evidence="2">The sequence shown here is derived from an EMBL/GenBank/DDBJ whole genome shotgun (WGS) entry which is preliminary data.</text>
</comment>
<dbReference type="EMBL" id="JABKKJ010000041">
    <property type="protein sequence ID" value="NPE26279.1"/>
    <property type="molecule type" value="Genomic_DNA"/>
</dbReference>
<evidence type="ECO:0000313" key="2">
    <source>
        <dbReference type="EMBL" id="NPE26279.1"/>
    </source>
</evidence>
<evidence type="ECO:0000256" key="1">
    <source>
        <dbReference type="SAM" id="Phobius"/>
    </source>
</evidence>
<feature type="transmembrane region" description="Helical" evidence="1">
    <location>
        <begin position="21"/>
        <end position="44"/>
    </location>
</feature>
<keyword evidence="1" id="KW-1133">Transmembrane helix</keyword>
<keyword evidence="3" id="KW-1185">Reference proteome</keyword>
<protein>
    <submittedName>
        <fullName evidence="2">Uncharacterized protein</fullName>
    </submittedName>
</protein>
<keyword evidence="1" id="KW-0472">Membrane</keyword>
<name>A0ABX2B433_9BACT</name>
<reference evidence="2 3" key="1">
    <citation type="submission" date="2020-05" db="EMBL/GenBank/DDBJ databases">
        <title>Distinct polysaccharide utilization as determinants for interspecies competition between intestinal Prevotella spp.</title>
        <authorList>
            <person name="Galvez E.J.C."/>
            <person name="Iljazovic A."/>
            <person name="Strowig T."/>
        </authorList>
    </citation>
    <scope>NUCLEOTIDE SEQUENCE [LARGE SCALE GENOMIC DNA]</scope>
    <source>
        <strain evidence="2 3">PCHR</strain>
    </source>
</reference>
<dbReference type="RefSeq" id="WP_172345718.1">
    <property type="nucleotide sequence ID" value="NZ_CASTNK010000004.1"/>
</dbReference>
<proteinExistence type="predicted"/>